<evidence type="ECO:0000256" key="4">
    <source>
        <dbReference type="ARBA" id="ARBA00022448"/>
    </source>
</evidence>
<evidence type="ECO:0000313" key="8">
    <source>
        <dbReference type="EMBL" id="PNX97304.1"/>
    </source>
</evidence>
<keyword evidence="6" id="KW-0931">ER-Golgi transport</keyword>
<dbReference type="InterPro" id="IPR007194">
    <property type="entry name" value="TRAPP_component"/>
</dbReference>
<keyword evidence="4" id="KW-0813">Transport</keyword>
<dbReference type="AlphaFoldDB" id="A0A2K3N2S9"/>
<dbReference type="InterPro" id="IPR024096">
    <property type="entry name" value="NO_sig/Golgi_transp_ligand-bd"/>
</dbReference>
<dbReference type="GO" id="GO:0048193">
    <property type="term" value="P:Golgi vesicle transport"/>
    <property type="evidence" value="ECO:0007669"/>
    <property type="project" value="InterPro"/>
</dbReference>
<evidence type="ECO:0000256" key="6">
    <source>
        <dbReference type="ARBA" id="ARBA00022892"/>
    </source>
</evidence>
<dbReference type="GO" id="GO:0005783">
    <property type="term" value="C:endoplasmic reticulum"/>
    <property type="evidence" value="ECO:0007669"/>
    <property type="project" value="UniProtKB-SubCell"/>
</dbReference>
<name>A0A2K3N2S9_TRIPR</name>
<reference evidence="8 9" key="2">
    <citation type="journal article" date="2017" name="Front. Plant Sci.">
        <title>Gene Classification and Mining of Molecular Markers Useful in Red Clover (Trifolium pratense) Breeding.</title>
        <authorList>
            <person name="Istvanek J."/>
            <person name="Dluhosova J."/>
            <person name="Dluhos P."/>
            <person name="Patkova L."/>
            <person name="Nedelnik J."/>
            <person name="Repkova J."/>
        </authorList>
    </citation>
    <scope>NUCLEOTIDE SEQUENCE [LARGE SCALE GENOMIC DNA]</scope>
    <source>
        <strain evidence="9">cv. Tatra</strain>
        <tissue evidence="8">Young leaves</tissue>
    </source>
</reference>
<evidence type="ECO:0000256" key="7">
    <source>
        <dbReference type="ARBA" id="ARBA00023034"/>
    </source>
</evidence>
<evidence type="ECO:0000256" key="2">
    <source>
        <dbReference type="ARBA" id="ARBA00004240"/>
    </source>
</evidence>
<comment type="subcellular location">
    <subcellularLocation>
        <location evidence="2">Endoplasmic reticulum</location>
    </subcellularLocation>
    <subcellularLocation>
        <location evidence="1">Golgi apparatus</location>
        <location evidence="1">cis-Golgi network</location>
    </subcellularLocation>
</comment>
<accession>A0A2K3N2S9</accession>
<dbReference type="Proteomes" id="UP000236291">
    <property type="component" value="Unassembled WGS sequence"/>
</dbReference>
<proteinExistence type="inferred from homology"/>
<comment type="caution">
    <text evidence="8">The sequence shown here is derived from an EMBL/GenBank/DDBJ whole genome shotgun (WGS) entry which is preliminary data.</text>
</comment>
<keyword evidence="7" id="KW-0333">Golgi apparatus</keyword>
<evidence type="ECO:0000256" key="3">
    <source>
        <dbReference type="ARBA" id="ARBA00006218"/>
    </source>
</evidence>
<evidence type="ECO:0000256" key="5">
    <source>
        <dbReference type="ARBA" id="ARBA00022824"/>
    </source>
</evidence>
<dbReference type="GO" id="GO:0005794">
    <property type="term" value="C:Golgi apparatus"/>
    <property type="evidence" value="ECO:0007669"/>
    <property type="project" value="UniProtKB-SubCell"/>
</dbReference>
<dbReference type="ExpressionAtlas" id="A0A2K3N2S9">
    <property type="expression patterns" value="baseline"/>
</dbReference>
<dbReference type="SUPFAM" id="SSF111126">
    <property type="entry name" value="Ligand-binding domain in the NO signalling and Golgi transport"/>
    <property type="match status" value="1"/>
</dbReference>
<dbReference type="InterPro" id="IPR016721">
    <property type="entry name" value="Bet3"/>
</dbReference>
<comment type="similarity">
    <text evidence="3">Belongs to the TRAPP small subunits family. BET3 subfamily.</text>
</comment>
<gene>
    <name evidence="8" type="ORF">L195_g020530</name>
</gene>
<evidence type="ECO:0000313" key="9">
    <source>
        <dbReference type="Proteomes" id="UP000236291"/>
    </source>
</evidence>
<evidence type="ECO:0000256" key="1">
    <source>
        <dbReference type="ARBA" id="ARBA00004222"/>
    </source>
</evidence>
<keyword evidence="5" id="KW-0256">Endoplasmic reticulum</keyword>
<dbReference type="EMBL" id="ASHM01015398">
    <property type="protein sequence ID" value="PNX97304.1"/>
    <property type="molecule type" value="Genomic_DNA"/>
</dbReference>
<dbReference type="GO" id="GO:0030008">
    <property type="term" value="C:TRAPP complex"/>
    <property type="evidence" value="ECO:0007669"/>
    <property type="project" value="InterPro"/>
</dbReference>
<reference evidence="8 9" key="1">
    <citation type="journal article" date="2014" name="Am. J. Bot.">
        <title>Genome assembly and annotation for red clover (Trifolium pratense; Fabaceae).</title>
        <authorList>
            <person name="Istvanek J."/>
            <person name="Jaros M."/>
            <person name="Krenek A."/>
            <person name="Repkova J."/>
        </authorList>
    </citation>
    <scope>NUCLEOTIDE SEQUENCE [LARGE SCALE GENOMIC DNA]</scope>
    <source>
        <strain evidence="9">cv. Tatra</strain>
        <tissue evidence="8">Young leaves</tissue>
    </source>
</reference>
<protein>
    <submittedName>
        <fullName evidence="8">Trafficking protein particle complex subunit 3-like protein</fullName>
    </submittedName>
</protein>
<sequence>MAPVAARSGDAIFANIERVNAELFTLTYGAIVRQLLTDLEEVEEVNKQLDQMGYNIGIRLIDEFLAKSNVSRCVDFRETADVIAKAGKNVKKFILIVMKVMQKCTFACSFNLWQSPAVQGPFNLLD</sequence>
<dbReference type="PANTHER" id="PTHR13048">
    <property type="entry name" value="TRAFFICKING PROTEIN PARTICLE COMPLEX SUBUNIT 3"/>
    <property type="match status" value="1"/>
</dbReference>
<dbReference type="STRING" id="57577.A0A2K3N2S9"/>
<dbReference type="Pfam" id="PF04051">
    <property type="entry name" value="TRAPP"/>
    <property type="match status" value="1"/>
</dbReference>
<organism evidence="8 9">
    <name type="scientific">Trifolium pratense</name>
    <name type="common">Red clover</name>
    <dbReference type="NCBI Taxonomy" id="57577"/>
    <lineage>
        <taxon>Eukaryota</taxon>
        <taxon>Viridiplantae</taxon>
        <taxon>Streptophyta</taxon>
        <taxon>Embryophyta</taxon>
        <taxon>Tracheophyta</taxon>
        <taxon>Spermatophyta</taxon>
        <taxon>Magnoliopsida</taxon>
        <taxon>eudicotyledons</taxon>
        <taxon>Gunneridae</taxon>
        <taxon>Pentapetalae</taxon>
        <taxon>rosids</taxon>
        <taxon>fabids</taxon>
        <taxon>Fabales</taxon>
        <taxon>Fabaceae</taxon>
        <taxon>Papilionoideae</taxon>
        <taxon>50 kb inversion clade</taxon>
        <taxon>NPAAA clade</taxon>
        <taxon>Hologalegina</taxon>
        <taxon>IRL clade</taxon>
        <taxon>Trifolieae</taxon>
        <taxon>Trifolium</taxon>
    </lineage>
</organism>
<dbReference type="Gene3D" id="3.30.1380.20">
    <property type="entry name" value="Trafficking protein particle complex subunit 3"/>
    <property type="match status" value="1"/>
</dbReference>